<dbReference type="GO" id="GO:0003676">
    <property type="term" value="F:nucleic acid binding"/>
    <property type="evidence" value="ECO:0007669"/>
    <property type="project" value="InterPro"/>
</dbReference>
<feature type="domain" description="Tc1-like transposase DDE" evidence="1">
    <location>
        <begin position="146"/>
        <end position="284"/>
    </location>
</feature>
<accession>A0A067SBI3</accession>
<dbReference type="PANTHER" id="PTHR46564:SF1">
    <property type="entry name" value="TRANSPOSASE"/>
    <property type="match status" value="1"/>
</dbReference>
<organism evidence="2 3">
    <name type="scientific">Galerina marginata (strain CBS 339.88)</name>
    <dbReference type="NCBI Taxonomy" id="685588"/>
    <lineage>
        <taxon>Eukaryota</taxon>
        <taxon>Fungi</taxon>
        <taxon>Dikarya</taxon>
        <taxon>Basidiomycota</taxon>
        <taxon>Agaricomycotina</taxon>
        <taxon>Agaricomycetes</taxon>
        <taxon>Agaricomycetidae</taxon>
        <taxon>Agaricales</taxon>
        <taxon>Agaricineae</taxon>
        <taxon>Strophariaceae</taxon>
        <taxon>Galerina</taxon>
    </lineage>
</organism>
<dbReference type="HOGENOM" id="CLU_056788_1_0_1"/>
<dbReference type="InterPro" id="IPR009057">
    <property type="entry name" value="Homeodomain-like_sf"/>
</dbReference>
<gene>
    <name evidence="2" type="ORF">GALMADRAFT_146470</name>
</gene>
<protein>
    <recommendedName>
        <fullName evidence="1">Tc1-like transposase DDE domain-containing protein</fullName>
    </recommendedName>
</protein>
<sequence length="324" mass="37232">MPPHLSQEIRQRMVIWKKDLNKSDREIAELAGCCERTVREVLRLEREHGVVHNPLAQPRGCPRVLEMGDVNYISSLIDANPVIYLDEVHDRLVQYRNIDVSLSTISRALHKLALSRKQVSSAAAERNELLRATWQAAYADIPADYIVWLDESSVDDRTNHRQMGWAQVGRACVRRELFVRGQRYSVLPALTCDGYIALDIFEGSVNKERFLTFLNEQLAPKLNPYPGPNSVVILDNCTIHHDEDIERLIVYECGAKLIYLPPYSPDFNPIEQSFHSLKAWLQRHENEAVNPECRPWLIHQAAASITPEMAQGWIENCGYYFLED</sequence>
<dbReference type="Pfam" id="PF13358">
    <property type="entry name" value="DDE_3"/>
    <property type="match status" value="1"/>
</dbReference>
<evidence type="ECO:0000313" key="3">
    <source>
        <dbReference type="Proteomes" id="UP000027222"/>
    </source>
</evidence>
<dbReference type="NCBIfam" id="NF033545">
    <property type="entry name" value="transpos_IS630"/>
    <property type="match status" value="1"/>
</dbReference>
<proteinExistence type="predicted"/>
<evidence type="ECO:0000313" key="2">
    <source>
        <dbReference type="EMBL" id="KDR68226.1"/>
    </source>
</evidence>
<reference evidence="3" key="1">
    <citation type="journal article" date="2014" name="Proc. Natl. Acad. Sci. U.S.A.">
        <title>Extensive sampling of basidiomycete genomes demonstrates inadequacy of the white-rot/brown-rot paradigm for wood decay fungi.</title>
        <authorList>
            <person name="Riley R."/>
            <person name="Salamov A.A."/>
            <person name="Brown D.W."/>
            <person name="Nagy L.G."/>
            <person name="Floudas D."/>
            <person name="Held B.W."/>
            <person name="Levasseur A."/>
            <person name="Lombard V."/>
            <person name="Morin E."/>
            <person name="Otillar R."/>
            <person name="Lindquist E.A."/>
            <person name="Sun H."/>
            <person name="LaButti K.M."/>
            <person name="Schmutz J."/>
            <person name="Jabbour D."/>
            <person name="Luo H."/>
            <person name="Baker S.E."/>
            <person name="Pisabarro A.G."/>
            <person name="Walton J.D."/>
            <person name="Blanchette R.A."/>
            <person name="Henrissat B."/>
            <person name="Martin F."/>
            <person name="Cullen D."/>
            <person name="Hibbett D.S."/>
            <person name="Grigoriev I.V."/>
        </authorList>
    </citation>
    <scope>NUCLEOTIDE SEQUENCE [LARGE SCALE GENOMIC DNA]</scope>
    <source>
        <strain evidence="3">CBS 339.88</strain>
    </source>
</reference>
<dbReference type="InterPro" id="IPR036397">
    <property type="entry name" value="RNaseH_sf"/>
</dbReference>
<dbReference type="SUPFAM" id="SSF46689">
    <property type="entry name" value="Homeodomain-like"/>
    <property type="match status" value="1"/>
</dbReference>
<dbReference type="InterPro" id="IPR047655">
    <property type="entry name" value="Transpos_IS630-like"/>
</dbReference>
<dbReference type="OrthoDB" id="3022198at2759"/>
<dbReference type="PANTHER" id="PTHR46564">
    <property type="entry name" value="TRANSPOSASE"/>
    <property type="match status" value="1"/>
</dbReference>
<dbReference type="Gene3D" id="3.30.420.10">
    <property type="entry name" value="Ribonuclease H-like superfamily/Ribonuclease H"/>
    <property type="match status" value="1"/>
</dbReference>
<dbReference type="InterPro" id="IPR038717">
    <property type="entry name" value="Tc1-like_DDE_dom"/>
</dbReference>
<dbReference type="EMBL" id="KL142409">
    <property type="protein sequence ID" value="KDR68226.1"/>
    <property type="molecule type" value="Genomic_DNA"/>
</dbReference>
<keyword evidence="3" id="KW-1185">Reference proteome</keyword>
<dbReference type="AlphaFoldDB" id="A0A067SBI3"/>
<dbReference type="Proteomes" id="UP000027222">
    <property type="component" value="Unassembled WGS sequence"/>
</dbReference>
<name>A0A067SBI3_GALM3</name>
<evidence type="ECO:0000259" key="1">
    <source>
        <dbReference type="Pfam" id="PF13358"/>
    </source>
</evidence>
<dbReference type="STRING" id="685588.A0A067SBI3"/>